<keyword evidence="10" id="KW-1185">Reference proteome</keyword>
<dbReference type="PANTHER" id="PTHR23294">
    <property type="entry name" value="ET TRANSLATION PRODUCT-RELATED"/>
    <property type="match status" value="1"/>
</dbReference>
<dbReference type="PANTHER" id="PTHR23294:SF0">
    <property type="entry name" value="UNC93-LIKE PROTEIN MFSD11"/>
    <property type="match status" value="1"/>
</dbReference>
<accession>A0A8J4PP01</accession>
<comment type="subcellular location">
    <subcellularLocation>
        <location evidence="1">Membrane</location>
        <topology evidence="1">Multi-pass membrane protein</topology>
    </subcellularLocation>
</comment>
<evidence type="ECO:0000256" key="1">
    <source>
        <dbReference type="ARBA" id="ARBA00004141"/>
    </source>
</evidence>
<dbReference type="GO" id="GO:0055075">
    <property type="term" value="P:potassium ion homeostasis"/>
    <property type="evidence" value="ECO:0007669"/>
    <property type="project" value="InterPro"/>
</dbReference>
<feature type="transmembrane region" description="Helical" evidence="8">
    <location>
        <begin position="121"/>
        <end position="142"/>
    </location>
</feature>
<sequence length="424" mass="45914">MISEINEGSPIQQYDNEKVPLIKPQVLSLRNKSIYNVLVLGISFCVLFTAFSPTQNLETTLNADLGFLSLSILYGFLSFSNFFSPMVVLKAGEKISLIIGTLAYVLYIAANIKVTPETLCIASGILGIGGAILWTAQGSFVIRCSTEKTLGLHTGIFFALFQVNQIIGNLGTGVLLNHGLNLSILFIILSAVCASSIFGFLLLGNPIKVDENGVPLVLEKQDDIPMKQRLMATVNILKERPIQLLIPALFYSGISQSFFFGVFPPLTGKMYLGYIMAVFGVCDALGSVGIGKASDVIGRKPLIIFSTVCCIGGSIFAYFISTRIEHNQIGYYFICAGLLGFADAGFNTLLYSLLGALYPKKGEAAVAVFKFVQSIASAIAFFYGHYVVLYKHVIILNSLVVPACILFLIVDARPKSKISVESIN</sequence>
<comment type="caution">
    <text evidence="9">The sequence shown here is derived from an EMBL/GenBank/DDBJ whole genome shotgun (WGS) entry which is preliminary data.</text>
</comment>
<dbReference type="Gene3D" id="1.20.1250.20">
    <property type="entry name" value="MFS general substrate transporter like domains"/>
    <property type="match status" value="2"/>
</dbReference>
<evidence type="ECO:0000313" key="10">
    <source>
        <dbReference type="Proteomes" id="UP000695562"/>
    </source>
</evidence>
<evidence type="ECO:0000256" key="4">
    <source>
        <dbReference type="ARBA" id="ARBA00023136"/>
    </source>
</evidence>
<dbReference type="AlphaFoldDB" id="A0A8J4PP01"/>
<protein>
    <recommendedName>
        <fullName evidence="6">UNC93-like protein MFSD11</fullName>
    </recommendedName>
    <alternativeName>
        <fullName evidence="7">Major facilitator superfamily domain-containing protein 11</fullName>
    </alternativeName>
</protein>
<keyword evidence="2 8" id="KW-0812">Transmembrane</keyword>
<dbReference type="InterPro" id="IPR005829">
    <property type="entry name" value="Sugar_transporter_CS"/>
</dbReference>
<keyword evidence="4 8" id="KW-0472">Membrane</keyword>
<evidence type="ECO:0000256" key="7">
    <source>
        <dbReference type="ARBA" id="ARBA00041910"/>
    </source>
</evidence>
<feature type="transmembrane region" description="Helical" evidence="8">
    <location>
        <begin position="33"/>
        <end position="53"/>
    </location>
</feature>
<evidence type="ECO:0000256" key="6">
    <source>
        <dbReference type="ARBA" id="ARBA00040302"/>
    </source>
</evidence>
<dbReference type="GO" id="GO:0022857">
    <property type="term" value="F:transmembrane transporter activity"/>
    <property type="evidence" value="ECO:0007669"/>
    <property type="project" value="InterPro"/>
</dbReference>
<dbReference type="InterPro" id="IPR010291">
    <property type="entry name" value="Ion_channel_UNC-93"/>
</dbReference>
<feature type="transmembrane region" description="Helical" evidence="8">
    <location>
        <begin position="244"/>
        <end position="265"/>
    </location>
</feature>
<proteinExistence type="predicted"/>
<dbReference type="CDD" id="cd17338">
    <property type="entry name" value="MFS_unc93_like"/>
    <property type="match status" value="1"/>
</dbReference>
<dbReference type="InterPro" id="IPR036259">
    <property type="entry name" value="MFS_trans_sf"/>
</dbReference>
<dbReference type="InterPro" id="IPR044771">
    <property type="entry name" value="UN933_plant"/>
</dbReference>
<feature type="transmembrane region" description="Helical" evidence="8">
    <location>
        <begin position="331"/>
        <end position="357"/>
    </location>
</feature>
<feature type="transmembrane region" description="Helical" evidence="8">
    <location>
        <begin position="271"/>
        <end position="290"/>
    </location>
</feature>
<keyword evidence="3 8" id="KW-1133">Transmembrane helix</keyword>
<evidence type="ECO:0000256" key="8">
    <source>
        <dbReference type="SAM" id="Phobius"/>
    </source>
</evidence>
<feature type="transmembrane region" description="Helical" evidence="8">
    <location>
        <begin position="302"/>
        <end position="319"/>
    </location>
</feature>
<dbReference type="Pfam" id="PF05978">
    <property type="entry name" value="UNC-93"/>
    <property type="match status" value="1"/>
</dbReference>
<feature type="transmembrane region" description="Helical" evidence="8">
    <location>
        <begin position="389"/>
        <end position="410"/>
    </location>
</feature>
<dbReference type="GO" id="GO:0016020">
    <property type="term" value="C:membrane"/>
    <property type="evidence" value="ECO:0007669"/>
    <property type="project" value="UniProtKB-SubCell"/>
</dbReference>
<evidence type="ECO:0000256" key="3">
    <source>
        <dbReference type="ARBA" id="ARBA00022989"/>
    </source>
</evidence>
<dbReference type="SUPFAM" id="SSF103473">
    <property type="entry name" value="MFS general substrate transporter"/>
    <property type="match status" value="1"/>
</dbReference>
<feature type="transmembrane region" description="Helical" evidence="8">
    <location>
        <begin position="95"/>
        <end position="115"/>
    </location>
</feature>
<evidence type="ECO:0000313" key="9">
    <source>
        <dbReference type="EMBL" id="KAF2071472.1"/>
    </source>
</evidence>
<name>A0A8J4PP01_9MYCE</name>
<dbReference type="InterPro" id="IPR051617">
    <property type="entry name" value="UNC-93-like_regulator"/>
</dbReference>
<evidence type="ECO:0000256" key="2">
    <source>
        <dbReference type="ARBA" id="ARBA00022692"/>
    </source>
</evidence>
<dbReference type="OrthoDB" id="196103at2759"/>
<feature type="transmembrane region" description="Helical" evidence="8">
    <location>
        <begin position="364"/>
        <end position="383"/>
    </location>
</feature>
<feature type="transmembrane region" description="Helical" evidence="8">
    <location>
        <begin position="154"/>
        <end position="176"/>
    </location>
</feature>
<reference evidence="9" key="1">
    <citation type="submission" date="2020-01" db="EMBL/GenBank/DDBJ databases">
        <title>Development of genomics and gene disruption for Polysphondylium violaceum indicates a role for the polyketide synthase stlB in stalk morphogenesis.</title>
        <authorList>
            <person name="Narita B."/>
            <person name="Kawabe Y."/>
            <person name="Kin K."/>
            <person name="Saito T."/>
            <person name="Gibbs R."/>
            <person name="Kuspa A."/>
            <person name="Muzny D."/>
            <person name="Queller D."/>
            <person name="Richards S."/>
            <person name="Strassman J."/>
            <person name="Sucgang R."/>
            <person name="Worley K."/>
            <person name="Schaap P."/>
        </authorList>
    </citation>
    <scope>NUCLEOTIDE SEQUENCE</scope>
    <source>
        <strain evidence="9">QSvi11</strain>
    </source>
</reference>
<dbReference type="EMBL" id="AJWJ01000371">
    <property type="protein sequence ID" value="KAF2071472.1"/>
    <property type="molecule type" value="Genomic_DNA"/>
</dbReference>
<keyword evidence="5" id="KW-0325">Glycoprotein</keyword>
<dbReference type="PROSITE" id="PS00216">
    <property type="entry name" value="SUGAR_TRANSPORT_1"/>
    <property type="match status" value="1"/>
</dbReference>
<dbReference type="Proteomes" id="UP000695562">
    <property type="component" value="Unassembled WGS sequence"/>
</dbReference>
<feature type="transmembrane region" description="Helical" evidence="8">
    <location>
        <begin position="182"/>
        <end position="203"/>
    </location>
</feature>
<evidence type="ECO:0000256" key="5">
    <source>
        <dbReference type="ARBA" id="ARBA00023180"/>
    </source>
</evidence>
<organism evidence="9 10">
    <name type="scientific">Polysphondylium violaceum</name>
    <dbReference type="NCBI Taxonomy" id="133409"/>
    <lineage>
        <taxon>Eukaryota</taxon>
        <taxon>Amoebozoa</taxon>
        <taxon>Evosea</taxon>
        <taxon>Eumycetozoa</taxon>
        <taxon>Dictyostelia</taxon>
        <taxon>Dictyosteliales</taxon>
        <taxon>Dictyosteliaceae</taxon>
        <taxon>Polysphondylium</taxon>
    </lineage>
</organism>
<gene>
    <name evidence="9" type="ORF">CYY_007206</name>
</gene>
<feature type="transmembrane region" description="Helical" evidence="8">
    <location>
        <begin position="65"/>
        <end position="83"/>
    </location>
</feature>